<evidence type="ECO:0000256" key="4">
    <source>
        <dbReference type="ARBA" id="ARBA00003889"/>
    </source>
</evidence>
<dbReference type="EMBL" id="FUWM01000005">
    <property type="protein sequence ID" value="SJZ37225.1"/>
    <property type="molecule type" value="Genomic_DNA"/>
</dbReference>
<dbReference type="NCBIfam" id="NF004469">
    <property type="entry name" value="PRK05800.1"/>
    <property type="match status" value="1"/>
</dbReference>
<feature type="binding site" evidence="19">
    <location>
        <begin position="39"/>
        <end position="41"/>
    </location>
    <ligand>
        <name>GTP</name>
        <dbReference type="ChEBI" id="CHEBI:37565"/>
    </ligand>
</feature>
<evidence type="ECO:0000256" key="19">
    <source>
        <dbReference type="PIRSR" id="PIRSR006135-2"/>
    </source>
</evidence>
<gene>
    <name evidence="20" type="ORF">SAMN02745118_00598</name>
</gene>
<evidence type="ECO:0000256" key="13">
    <source>
        <dbReference type="ARBA" id="ARBA00022777"/>
    </source>
</evidence>
<evidence type="ECO:0000256" key="3">
    <source>
        <dbReference type="ARBA" id="ARBA00001522"/>
    </source>
</evidence>
<dbReference type="CDD" id="cd00544">
    <property type="entry name" value="CobU"/>
    <property type="match status" value="1"/>
</dbReference>
<dbReference type="InterPro" id="IPR027417">
    <property type="entry name" value="P-loop_NTPase"/>
</dbReference>
<evidence type="ECO:0000313" key="21">
    <source>
        <dbReference type="Proteomes" id="UP000190625"/>
    </source>
</evidence>
<name>A0A1T4K4I4_9FIRM</name>
<evidence type="ECO:0000256" key="5">
    <source>
        <dbReference type="ARBA" id="ARBA00004692"/>
    </source>
</evidence>
<dbReference type="EC" id="2.7.1.156" evidence="8"/>
<evidence type="ECO:0000256" key="10">
    <source>
        <dbReference type="ARBA" id="ARBA00022573"/>
    </source>
</evidence>
<feature type="binding site" evidence="19">
    <location>
        <position position="67"/>
    </location>
    <ligand>
        <name>GTP</name>
        <dbReference type="ChEBI" id="CHEBI:37565"/>
    </ligand>
</feature>
<dbReference type="PANTHER" id="PTHR34848:SF1">
    <property type="entry name" value="BIFUNCTIONAL ADENOSYLCOBALAMIN BIOSYNTHESIS PROTEIN COBU"/>
    <property type="match status" value="1"/>
</dbReference>
<keyword evidence="10" id="KW-0169">Cobalamin biosynthesis</keyword>
<dbReference type="EC" id="2.7.7.62" evidence="9"/>
<feature type="binding site" evidence="19">
    <location>
        <begin position="13"/>
        <end position="20"/>
    </location>
    <ligand>
        <name>GTP</name>
        <dbReference type="ChEBI" id="CHEBI:37565"/>
    </ligand>
</feature>
<dbReference type="GO" id="GO:0005525">
    <property type="term" value="F:GTP binding"/>
    <property type="evidence" value="ECO:0007669"/>
    <property type="project" value="UniProtKB-KW"/>
</dbReference>
<protein>
    <recommendedName>
        <fullName evidence="16">Adenosylcobinamide kinase</fullName>
        <ecNumber evidence="8">2.7.1.156</ecNumber>
        <ecNumber evidence="9">2.7.7.62</ecNumber>
    </recommendedName>
    <alternativeName>
        <fullName evidence="17">Adenosylcobinamide-phosphate guanylyltransferase</fullName>
    </alternativeName>
</protein>
<dbReference type="GO" id="GO:0008820">
    <property type="term" value="F:cobinamide phosphate guanylyltransferase activity"/>
    <property type="evidence" value="ECO:0007669"/>
    <property type="project" value="UniProtKB-EC"/>
</dbReference>
<evidence type="ECO:0000256" key="2">
    <source>
        <dbReference type="ARBA" id="ARBA00000711"/>
    </source>
</evidence>
<evidence type="ECO:0000256" key="12">
    <source>
        <dbReference type="ARBA" id="ARBA00022741"/>
    </source>
</evidence>
<keyword evidence="15 19" id="KW-0342">GTP-binding</keyword>
<keyword evidence="21" id="KW-1185">Reference proteome</keyword>
<comment type="catalytic activity">
    <reaction evidence="2">
        <text>adenosylcob(III)inamide phosphate + GTP + H(+) = adenosylcob(III)inamide-GDP + diphosphate</text>
        <dbReference type="Rhea" id="RHEA:22712"/>
        <dbReference type="ChEBI" id="CHEBI:15378"/>
        <dbReference type="ChEBI" id="CHEBI:33019"/>
        <dbReference type="ChEBI" id="CHEBI:37565"/>
        <dbReference type="ChEBI" id="CHEBI:58502"/>
        <dbReference type="ChEBI" id="CHEBI:60487"/>
        <dbReference type="EC" id="2.7.7.62"/>
    </reaction>
</comment>
<dbReference type="GO" id="GO:0005524">
    <property type="term" value="F:ATP binding"/>
    <property type="evidence" value="ECO:0007669"/>
    <property type="project" value="UniProtKB-KW"/>
</dbReference>
<dbReference type="RefSeq" id="WP_078809102.1">
    <property type="nucleotide sequence ID" value="NZ_FUWM01000005.1"/>
</dbReference>
<dbReference type="AlphaFoldDB" id="A0A1T4K4I4"/>
<dbReference type="OrthoDB" id="9799422at2"/>
<evidence type="ECO:0000256" key="8">
    <source>
        <dbReference type="ARBA" id="ARBA00012016"/>
    </source>
</evidence>
<evidence type="ECO:0000256" key="14">
    <source>
        <dbReference type="ARBA" id="ARBA00022840"/>
    </source>
</evidence>
<feature type="active site" description="GMP-histidine intermediate" evidence="18">
    <location>
        <position position="55"/>
    </location>
</feature>
<comment type="catalytic activity">
    <reaction evidence="3">
        <text>adenosylcob(III)inamide + GTP = adenosylcob(III)inamide phosphate + GDP + H(+)</text>
        <dbReference type="Rhea" id="RHEA:15765"/>
        <dbReference type="ChEBI" id="CHEBI:2480"/>
        <dbReference type="ChEBI" id="CHEBI:15378"/>
        <dbReference type="ChEBI" id="CHEBI:37565"/>
        <dbReference type="ChEBI" id="CHEBI:58189"/>
        <dbReference type="ChEBI" id="CHEBI:58502"/>
        <dbReference type="EC" id="2.7.1.156"/>
    </reaction>
</comment>
<sequence length="208" mass="22862">METGGQKVVLILGGARSGKSSFAEKVAGTLGGKDVTYIATAEANDKEMEERIKKHQEDRPSEWRTVEEPKDVAERIAELSQEAEVILLDCLTVLVSNILLQGEEFGTEDYQFTDGEKKSRKTLAKIEKIASKLQEAEVNIIIVSNELGQGVVPAYPLSRVYRDTVGRANQIIAEVADEVYITYAGLPVEIKELGQKTIARFGGDKDDC</sequence>
<comment type="pathway">
    <text evidence="5">Cofactor biosynthesis; adenosylcobalamin biosynthesis; adenosylcobalamin from cob(II)yrinate a,c-diamide: step 6/7.</text>
</comment>
<evidence type="ECO:0000256" key="18">
    <source>
        <dbReference type="PIRSR" id="PIRSR006135-1"/>
    </source>
</evidence>
<evidence type="ECO:0000256" key="15">
    <source>
        <dbReference type="ARBA" id="ARBA00023134"/>
    </source>
</evidence>
<dbReference type="Proteomes" id="UP000190625">
    <property type="component" value="Unassembled WGS sequence"/>
</dbReference>
<comment type="function">
    <text evidence="4">Catalyzes ATP-dependent phosphorylation of adenosylcobinamide and addition of GMP to adenosylcobinamide phosphate.</text>
</comment>
<proteinExistence type="inferred from homology"/>
<evidence type="ECO:0000256" key="9">
    <source>
        <dbReference type="ARBA" id="ARBA00012523"/>
    </source>
</evidence>
<evidence type="ECO:0000256" key="16">
    <source>
        <dbReference type="ARBA" id="ARBA00029570"/>
    </source>
</evidence>
<keyword evidence="12 19" id="KW-0547">Nucleotide-binding</keyword>
<dbReference type="InterPro" id="IPR003203">
    <property type="entry name" value="CobU/CobP"/>
</dbReference>
<evidence type="ECO:0000256" key="17">
    <source>
        <dbReference type="ARBA" id="ARBA00030571"/>
    </source>
</evidence>
<dbReference type="STRING" id="142842.SAMN02745118_00598"/>
<evidence type="ECO:0000256" key="6">
    <source>
        <dbReference type="ARBA" id="ARBA00005159"/>
    </source>
</evidence>
<dbReference type="SUPFAM" id="SSF52540">
    <property type="entry name" value="P-loop containing nucleoside triphosphate hydrolases"/>
    <property type="match status" value="1"/>
</dbReference>
<keyword evidence="13 20" id="KW-0418">Kinase</keyword>
<dbReference type="PANTHER" id="PTHR34848">
    <property type="match status" value="1"/>
</dbReference>
<evidence type="ECO:0000313" key="20">
    <source>
        <dbReference type="EMBL" id="SJZ37225.1"/>
    </source>
</evidence>
<organism evidence="20 21">
    <name type="scientific">Selenihalanaerobacter shriftii</name>
    <dbReference type="NCBI Taxonomy" id="142842"/>
    <lineage>
        <taxon>Bacteria</taxon>
        <taxon>Bacillati</taxon>
        <taxon>Bacillota</taxon>
        <taxon>Clostridia</taxon>
        <taxon>Halanaerobiales</taxon>
        <taxon>Halobacteroidaceae</taxon>
        <taxon>Selenihalanaerobacter</taxon>
    </lineage>
</organism>
<comment type="pathway">
    <text evidence="6">Cofactor biosynthesis; adenosylcobalamin biosynthesis; adenosylcobalamin from cob(II)yrinate a,c-diamide: step 5/7.</text>
</comment>
<dbReference type="Gene3D" id="3.40.50.300">
    <property type="entry name" value="P-loop containing nucleotide triphosphate hydrolases"/>
    <property type="match status" value="1"/>
</dbReference>
<dbReference type="GO" id="GO:0009236">
    <property type="term" value="P:cobalamin biosynthetic process"/>
    <property type="evidence" value="ECO:0007669"/>
    <property type="project" value="UniProtKB-UniPathway"/>
</dbReference>
<dbReference type="GO" id="GO:0043752">
    <property type="term" value="F:adenosylcobinamide kinase activity"/>
    <property type="evidence" value="ECO:0007669"/>
    <property type="project" value="UniProtKB-EC"/>
</dbReference>
<evidence type="ECO:0000256" key="7">
    <source>
        <dbReference type="ARBA" id="ARBA00007490"/>
    </source>
</evidence>
<accession>A0A1T4K4I4</accession>
<dbReference type="UniPathway" id="UPA00148">
    <property type="reaction ID" value="UER00236"/>
</dbReference>
<comment type="similarity">
    <text evidence="7">Belongs to the CobU/CobP family.</text>
</comment>
<keyword evidence="11 20" id="KW-0808">Transferase</keyword>
<dbReference type="PIRSF" id="PIRSF006135">
    <property type="entry name" value="CobU"/>
    <property type="match status" value="1"/>
</dbReference>
<keyword evidence="20" id="KW-0548">Nucleotidyltransferase</keyword>
<comment type="catalytic activity">
    <reaction evidence="1">
        <text>adenosylcob(III)inamide + ATP = adenosylcob(III)inamide phosphate + ADP + H(+)</text>
        <dbReference type="Rhea" id="RHEA:15769"/>
        <dbReference type="ChEBI" id="CHEBI:2480"/>
        <dbReference type="ChEBI" id="CHEBI:15378"/>
        <dbReference type="ChEBI" id="CHEBI:30616"/>
        <dbReference type="ChEBI" id="CHEBI:58502"/>
        <dbReference type="ChEBI" id="CHEBI:456216"/>
        <dbReference type="EC" id="2.7.1.156"/>
    </reaction>
</comment>
<keyword evidence="14" id="KW-0067">ATP-binding</keyword>
<reference evidence="21" key="1">
    <citation type="submission" date="2017-02" db="EMBL/GenBank/DDBJ databases">
        <authorList>
            <person name="Varghese N."/>
            <person name="Submissions S."/>
        </authorList>
    </citation>
    <scope>NUCLEOTIDE SEQUENCE [LARGE SCALE GENOMIC DNA]</scope>
    <source>
        <strain evidence="21">ATCC BAA-73</strain>
    </source>
</reference>
<evidence type="ECO:0000256" key="11">
    <source>
        <dbReference type="ARBA" id="ARBA00022679"/>
    </source>
</evidence>
<feature type="binding site" evidence="19">
    <location>
        <position position="89"/>
    </location>
    <ligand>
        <name>GTP</name>
        <dbReference type="ChEBI" id="CHEBI:37565"/>
    </ligand>
</feature>
<dbReference type="Pfam" id="PF02283">
    <property type="entry name" value="CobU"/>
    <property type="match status" value="1"/>
</dbReference>
<evidence type="ECO:0000256" key="1">
    <source>
        <dbReference type="ARBA" id="ARBA00000312"/>
    </source>
</evidence>